<organism evidence="3 4">
    <name type="scientific">Desulfuromonas versatilis</name>
    <dbReference type="NCBI Taxonomy" id="2802975"/>
    <lineage>
        <taxon>Bacteria</taxon>
        <taxon>Pseudomonadati</taxon>
        <taxon>Thermodesulfobacteriota</taxon>
        <taxon>Desulfuromonadia</taxon>
        <taxon>Desulfuromonadales</taxon>
        <taxon>Desulfuromonadaceae</taxon>
        <taxon>Desulfuromonas</taxon>
    </lineage>
</organism>
<keyword evidence="2" id="KW-0732">Signal</keyword>
<evidence type="ECO:0000256" key="2">
    <source>
        <dbReference type="SAM" id="SignalP"/>
    </source>
</evidence>
<dbReference type="EMBL" id="AP024355">
    <property type="protein sequence ID" value="BCR05080.1"/>
    <property type="molecule type" value="Genomic_DNA"/>
</dbReference>
<dbReference type="RefSeq" id="WP_221248510.1">
    <property type="nucleotide sequence ID" value="NZ_AP024355.1"/>
</dbReference>
<accession>A0ABM8HWX6</accession>
<evidence type="ECO:0008006" key="5">
    <source>
        <dbReference type="Google" id="ProtNLM"/>
    </source>
</evidence>
<keyword evidence="4" id="KW-1185">Reference proteome</keyword>
<name>A0ABM8HWX6_9BACT</name>
<gene>
    <name evidence="3" type="ORF">DESUT3_21490</name>
</gene>
<sequence>MKNRLIAIFATLLLASAPFAAFAMDHGHGGEHMAGEDKGHGGHGEHGGMAMEDGTIMLGEQTKDGVKAIVHLKDVKEAMGKMGMKETHHFMVMFTDEATGKPIEEGTVAVKIKTPEGKEGAPVSLMGMQGHFGADVVMAQPGEYHFKVGTKLEDGKKRQYHLHYDVK</sequence>
<dbReference type="Proteomes" id="UP001319827">
    <property type="component" value="Chromosome"/>
</dbReference>
<proteinExistence type="predicted"/>
<feature type="chain" id="PRO_5045704945" description="YtkA-like domain-containing protein" evidence="2">
    <location>
        <begin position="24"/>
        <end position="167"/>
    </location>
</feature>
<evidence type="ECO:0000313" key="4">
    <source>
        <dbReference type="Proteomes" id="UP001319827"/>
    </source>
</evidence>
<evidence type="ECO:0000313" key="3">
    <source>
        <dbReference type="EMBL" id="BCR05080.1"/>
    </source>
</evidence>
<reference evidence="3 4" key="2">
    <citation type="journal article" date="2021" name="Int. J. Syst. Evol. Microbiol.">
        <title>Isolation and Polyphasic Characterization of Desulfuromonas versatilis sp. Nov., an Electrogenic Bacteria Capable of Versatile Metabolism Isolated from a Graphene Oxide-Reducing Enrichment Culture.</title>
        <authorList>
            <person name="Xie L."/>
            <person name="Yoshida N."/>
            <person name="Ishii S."/>
            <person name="Meng L."/>
        </authorList>
    </citation>
    <scope>NUCLEOTIDE SEQUENCE [LARGE SCALE GENOMIC DNA]</scope>
    <source>
        <strain evidence="3 4">NIT-T3</strain>
    </source>
</reference>
<feature type="signal peptide" evidence="2">
    <location>
        <begin position="1"/>
        <end position="23"/>
    </location>
</feature>
<reference evidence="3 4" key="1">
    <citation type="journal article" date="2016" name="C (Basel)">
        <title>Selective Growth of and Electricity Production by Marine Exoelectrogenic Bacteria in Self-Aggregated Hydrogel of Microbially Reduced Graphene Oxide.</title>
        <authorList>
            <person name="Yoshida N."/>
            <person name="Goto Y."/>
            <person name="Miyata Y."/>
        </authorList>
    </citation>
    <scope>NUCLEOTIDE SEQUENCE [LARGE SCALE GENOMIC DNA]</scope>
    <source>
        <strain evidence="3 4">NIT-T3</strain>
    </source>
</reference>
<feature type="compositionally biased region" description="Basic and acidic residues" evidence="1">
    <location>
        <begin position="31"/>
        <end position="46"/>
    </location>
</feature>
<evidence type="ECO:0000256" key="1">
    <source>
        <dbReference type="SAM" id="MobiDB-lite"/>
    </source>
</evidence>
<protein>
    <recommendedName>
        <fullName evidence="5">YtkA-like domain-containing protein</fullName>
    </recommendedName>
</protein>
<feature type="region of interest" description="Disordered" evidence="1">
    <location>
        <begin position="31"/>
        <end position="50"/>
    </location>
</feature>